<gene>
    <name evidence="1" type="ORF">FCM35_KLT18601</name>
</gene>
<dbReference type="PANTHER" id="PTHR35737:SF1">
    <property type="entry name" value="CRYPTIC LOCI REGULATOR"/>
    <property type="match status" value="1"/>
</dbReference>
<dbReference type="EMBL" id="SWLB01000006">
    <property type="protein sequence ID" value="KAF3338014.1"/>
    <property type="molecule type" value="Genomic_DNA"/>
</dbReference>
<organism evidence="1 2">
    <name type="scientific">Carex littledalei</name>
    <dbReference type="NCBI Taxonomy" id="544730"/>
    <lineage>
        <taxon>Eukaryota</taxon>
        <taxon>Viridiplantae</taxon>
        <taxon>Streptophyta</taxon>
        <taxon>Embryophyta</taxon>
        <taxon>Tracheophyta</taxon>
        <taxon>Spermatophyta</taxon>
        <taxon>Magnoliopsida</taxon>
        <taxon>Liliopsida</taxon>
        <taxon>Poales</taxon>
        <taxon>Cyperaceae</taxon>
        <taxon>Cyperoideae</taxon>
        <taxon>Cariceae</taxon>
        <taxon>Carex</taxon>
        <taxon>Carex subgen. Euthyceras</taxon>
    </lineage>
</organism>
<dbReference type="PANTHER" id="PTHR35737">
    <property type="entry name" value="CRYPTIC LOCI REGULATOR"/>
    <property type="match status" value="1"/>
</dbReference>
<proteinExistence type="predicted"/>
<protein>
    <submittedName>
        <fullName evidence="1">Uncharacterized protein</fullName>
    </submittedName>
</protein>
<evidence type="ECO:0000313" key="2">
    <source>
        <dbReference type="Proteomes" id="UP000623129"/>
    </source>
</evidence>
<dbReference type="AlphaFoldDB" id="A0A833RPR2"/>
<comment type="caution">
    <text evidence="1">The sequence shown here is derived from an EMBL/GenBank/DDBJ whole genome shotgun (WGS) entry which is preliminary data.</text>
</comment>
<sequence length="183" mass="20836">MAVPSDGNGPAECWEICEDDGFIYKRRYHPVDQAFVASDAAAKAPEATEESEAELRRWRRQQKLSCLKGLRDKYKKELEKWERLSSAGNQLSEQVPERPSVDLRSQKVDGSQATRQMENLGHHHSVDELLIQVECQEAIFRKIEEICSDVDALGEEKEENLANLLIELPIWSSPRTLLKSLSS</sequence>
<reference evidence="1" key="1">
    <citation type="submission" date="2020-01" db="EMBL/GenBank/DDBJ databases">
        <title>Genome sequence of Kobresia littledalei, the first chromosome-level genome in the family Cyperaceae.</title>
        <authorList>
            <person name="Qu G."/>
        </authorList>
    </citation>
    <scope>NUCLEOTIDE SEQUENCE</scope>
    <source>
        <strain evidence="1">C.B.Clarke</strain>
        <tissue evidence="1">Leaf</tissue>
    </source>
</reference>
<keyword evidence="2" id="KW-1185">Reference proteome</keyword>
<name>A0A833RPR2_9POAL</name>
<dbReference type="Proteomes" id="UP000623129">
    <property type="component" value="Unassembled WGS sequence"/>
</dbReference>
<accession>A0A833RPR2</accession>
<dbReference type="OrthoDB" id="1930051at2759"/>
<evidence type="ECO:0000313" key="1">
    <source>
        <dbReference type="EMBL" id="KAF3338014.1"/>
    </source>
</evidence>